<accession>A0A840RA95</accession>
<name>A0A840RA95_9NEIS</name>
<evidence type="ECO:0000313" key="4">
    <source>
        <dbReference type="EMBL" id="MBB5189343.1"/>
    </source>
</evidence>
<evidence type="ECO:0000313" key="5">
    <source>
        <dbReference type="Proteomes" id="UP000543030"/>
    </source>
</evidence>
<gene>
    <name evidence="4" type="ORF">HNQ50_000053</name>
</gene>
<sequence length="544" mass="59170">MAERFERTNGRGWVHTGWRNRGMLVIALLAFCTSPVFAAQVYQCTRAGNVVFQDHPCDDGSTSQLHEYSSPSPAQPSAAQQRWRGMTPIPRPVITPPPTLASVLAHQRANLRPTAPNPSDIISNPAPVAVTGDTLVVSHAQPPSGLPQPPIAPEQVKGAKIVMVSGYDSERPDPACTSGCALPKPGTAAAQNITSQKPVEVTLSFPGQKVLLLINSHTLVPWSIKLVGNTQLVGILQGYRALNDKPSPVSAPVKPVPMSMAYTSEVGNAGFVSTLQMLSWWYGVQKMDAFYGSYRLPASVVIDHVSDDPALALGLRVSRLAGVDAGKLAFKLPLERGGYQSWTAAGPANGQASGYTLNDLTVDNAEVGVSYVMERYHPEYVIAVDKKTGQKKQFAATATLPNFAFPSAMALDTRHHILSLVTTRGFIYRYDLKHERWIDSQLMKNVGIVSFAYDEAHDRYVALNRYGMLLFISSEGKVLVSMPLLKQLPGSGLLYGDDDGRMQAPMIIPRENGAVLVGYAGDTVKLVWYLDYVQNQTRLTYSSY</sequence>
<proteinExistence type="predicted"/>
<dbReference type="Gene3D" id="2.130.10.110">
    <property type="entry name" value="Clathrin heavy-chain terminal domain"/>
    <property type="match status" value="1"/>
</dbReference>
<feature type="signal peptide" evidence="2">
    <location>
        <begin position="1"/>
        <end position="38"/>
    </location>
</feature>
<dbReference type="RefSeq" id="WP_184096378.1">
    <property type="nucleotide sequence ID" value="NZ_JACHHN010000001.1"/>
</dbReference>
<dbReference type="GO" id="GO:0006886">
    <property type="term" value="P:intracellular protein transport"/>
    <property type="evidence" value="ECO:0007669"/>
    <property type="project" value="InterPro"/>
</dbReference>
<feature type="region of interest" description="Disordered" evidence="1">
    <location>
        <begin position="60"/>
        <end position="79"/>
    </location>
</feature>
<dbReference type="InterPro" id="IPR016025">
    <property type="entry name" value="Clathrin_H-chain_N"/>
</dbReference>
<evidence type="ECO:0000259" key="3">
    <source>
        <dbReference type="Pfam" id="PF13511"/>
    </source>
</evidence>
<dbReference type="GO" id="GO:0016192">
    <property type="term" value="P:vesicle-mediated transport"/>
    <property type="evidence" value="ECO:0007669"/>
    <property type="project" value="InterPro"/>
</dbReference>
<dbReference type="InterPro" id="IPR025392">
    <property type="entry name" value="DUF4124"/>
</dbReference>
<reference evidence="4 5" key="1">
    <citation type="submission" date="2020-08" db="EMBL/GenBank/DDBJ databases">
        <title>Genomic Encyclopedia of Type Strains, Phase IV (KMG-IV): sequencing the most valuable type-strain genomes for metagenomic binning, comparative biology and taxonomic classification.</title>
        <authorList>
            <person name="Goeker M."/>
        </authorList>
    </citation>
    <scope>NUCLEOTIDE SEQUENCE [LARGE SCALE GENOMIC DNA]</scope>
    <source>
        <strain evidence="4 5">DSM 18233</strain>
    </source>
</reference>
<keyword evidence="5" id="KW-1185">Reference proteome</keyword>
<organism evidence="4 5">
    <name type="scientific">Silvimonas terrae</name>
    <dbReference type="NCBI Taxonomy" id="300266"/>
    <lineage>
        <taxon>Bacteria</taxon>
        <taxon>Pseudomonadati</taxon>
        <taxon>Pseudomonadota</taxon>
        <taxon>Betaproteobacteria</taxon>
        <taxon>Neisseriales</taxon>
        <taxon>Chitinibacteraceae</taxon>
        <taxon>Silvimonas</taxon>
    </lineage>
</organism>
<evidence type="ECO:0000256" key="2">
    <source>
        <dbReference type="SAM" id="SignalP"/>
    </source>
</evidence>
<evidence type="ECO:0000256" key="1">
    <source>
        <dbReference type="SAM" id="MobiDB-lite"/>
    </source>
</evidence>
<dbReference type="SUPFAM" id="SSF63829">
    <property type="entry name" value="Calcium-dependent phosphotriesterase"/>
    <property type="match status" value="1"/>
</dbReference>
<dbReference type="Pfam" id="PF13511">
    <property type="entry name" value="DUF4124"/>
    <property type="match status" value="1"/>
</dbReference>
<dbReference type="AlphaFoldDB" id="A0A840RA95"/>
<dbReference type="EMBL" id="JACHHN010000001">
    <property type="protein sequence ID" value="MBB5189343.1"/>
    <property type="molecule type" value="Genomic_DNA"/>
</dbReference>
<comment type="caution">
    <text evidence="4">The sequence shown here is derived from an EMBL/GenBank/DDBJ whole genome shotgun (WGS) entry which is preliminary data.</text>
</comment>
<dbReference type="GO" id="GO:0005198">
    <property type="term" value="F:structural molecule activity"/>
    <property type="evidence" value="ECO:0007669"/>
    <property type="project" value="InterPro"/>
</dbReference>
<feature type="compositionally biased region" description="Low complexity" evidence="1">
    <location>
        <begin position="69"/>
        <end position="79"/>
    </location>
</feature>
<dbReference type="Proteomes" id="UP000543030">
    <property type="component" value="Unassembled WGS sequence"/>
</dbReference>
<dbReference type="GO" id="GO:0030132">
    <property type="term" value="C:clathrin coat of coated pit"/>
    <property type="evidence" value="ECO:0007669"/>
    <property type="project" value="InterPro"/>
</dbReference>
<feature type="chain" id="PRO_5033003875" description="DUF4124 domain-containing protein" evidence="2">
    <location>
        <begin position="39"/>
        <end position="544"/>
    </location>
</feature>
<keyword evidence="2" id="KW-0732">Signal</keyword>
<feature type="domain" description="DUF4124" evidence="3">
    <location>
        <begin position="28"/>
        <end position="80"/>
    </location>
</feature>
<protein>
    <recommendedName>
        <fullName evidence="3">DUF4124 domain-containing protein</fullName>
    </recommendedName>
</protein>